<sequence length="454" mass="49404">MNFIKLGCTALAGLLVLLYIQPVLVWNNPNLYFFAGAGAVALYLSQALSKPEFDPRPTWTLALGIVLIAVGLLAPVLSGFSTMARTSLAGLPPVASETGLPALDVKKVPLVSRAVAVEVLKRKVAADATLRDEFVLGSPVKQAYQGQLVWVAPLEPKSIVSALFGKPAPAYAIVDAADAGSARLVKCDIAVSNRNFLGLDSRVWLRNPTLDVYGWYFELDDDGIPHWVGILTERKIGFRGYDVVGAVAIDVSTAKQTHYTRDQVPLWVNNKFPMELVAAQINAAGDLVNGLFDFKDDGKFELATGLNMVYFEGKPWYLGLLARVGEERIIEEVVLVDTQTKATRLVRLSGIADYEAARVLQSKSPYKGLRASNPVPYLVGGSPAYVASLADENGILRAFGLVSVKSGAVYAIAPTLQEAIERYSIRVRDVKAMMAHSNDYELTWLLPRKKMPHT</sequence>
<reference evidence="2 3" key="1">
    <citation type="submission" date="2015-11" db="EMBL/GenBank/DDBJ databases">
        <title>Expanding the genomic diversity of Burkholderia species for the development of highly accurate diagnostics.</title>
        <authorList>
            <person name="Sahl J."/>
            <person name="Keim P."/>
            <person name="Wagner D."/>
        </authorList>
    </citation>
    <scope>NUCLEOTIDE SEQUENCE [LARGE SCALE GENOMIC DNA]</scope>
    <source>
        <strain evidence="2 3">MSMB2087WGS</strain>
    </source>
</reference>
<dbReference type="RefSeq" id="WP_060192070.1">
    <property type="nucleotide sequence ID" value="NZ_LPHD01000049.1"/>
</dbReference>
<dbReference type="Proteomes" id="UP000060630">
    <property type="component" value="Unassembled WGS sequence"/>
</dbReference>
<evidence type="ECO:0000313" key="3">
    <source>
        <dbReference type="Proteomes" id="UP000060630"/>
    </source>
</evidence>
<feature type="transmembrane region" description="Helical" evidence="1">
    <location>
        <begin position="61"/>
        <end position="80"/>
    </location>
</feature>
<protein>
    <submittedName>
        <fullName evidence="2">Uncharacterized protein</fullName>
    </submittedName>
</protein>
<gene>
    <name evidence="2" type="ORF">WL29_20975</name>
</gene>
<comment type="caution">
    <text evidence="2">The sequence shown here is derived from an EMBL/GenBank/DDBJ whole genome shotgun (WGS) entry which is preliminary data.</text>
</comment>
<keyword evidence="1" id="KW-0472">Membrane</keyword>
<name>A0A106QBJ6_9BURK</name>
<feature type="transmembrane region" description="Helical" evidence="1">
    <location>
        <begin position="32"/>
        <end position="49"/>
    </location>
</feature>
<organism evidence="2 3">
    <name type="scientific">Burkholderia ubonensis</name>
    <dbReference type="NCBI Taxonomy" id="101571"/>
    <lineage>
        <taxon>Bacteria</taxon>
        <taxon>Pseudomonadati</taxon>
        <taxon>Pseudomonadota</taxon>
        <taxon>Betaproteobacteria</taxon>
        <taxon>Burkholderiales</taxon>
        <taxon>Burkholderiaceae</taxon>
        <taxon>Burkholderia</taxon>
        <taxon>Burkholderia cepacia complex</taxon>
    </lineage>
</organism>
<evidence type="ECO:0000256" key="1">
    <source>
        <dbReference type="SAM" id="Phobius"/>
    </source>
</evidence>
<dbReference type="EMBL" id="LPHD01000049">
    <property type="protein sequence ID" value="KWA83841.1"/>
    <property type="molecule type" value="Genomic_DNA"/>
</dbReference>
<keyword evidence="1" id="KW-0812">Transmembrane</keyword>
<dbReference type="AlphaFoldDB" id="A0A106QBJ6"/>
<proteinExistence type="predicted"/>
<accession>A0A106QBJ6</accession>
<evidence type="ECO:0000313" key="2">
    <source>
        <dbReference type="EMBL" id="KWA83841.1"/>
    </source>
</evidence>
<keyword evidence="1" id="KW-1133">Transmembrane helix</keyword>